<dbReference type="EMBL" id="JAUKUA010000002">
    <property type="protein sequence ID" value="KAK0725698.1"/>
    <property type="molecule type" value="Genomic_DNA"/>
</dbReference>
<evidence type="ECO:0000313" key="1">
    <source>
        <dbReference type="EMBL" id="KAK0725698.1"/>
    </source>
</evidence>
<protein>
    <submittedName>
        <fullName evidence="1">Uncharacterized protein</fullName>
    </submittedName>
</protein>
<name>A0AA40B112_9PEZI</name>
<accession>A0AA40B112</accession>
<evidence type="ECO:0000313" key="2">
    <source>
        <dbReference type="Proteomes" id="UP001172102"/>
    </source>
</evidence>
<gene>
    <name evidence="1" type="ORF">B0H67DRAFT_137215</name>
</gene>
<keyword evidence="2" id="KW-1185">Reference proteome</keyword>
<comment type="caution">
    <text evidence="1">The sequence shown here is derived from an EMBL/GenBank/DDBJ whole genome shotgun (WGS) entry which is preliminary data.</text>
</comment>
<organism evidence="1 2">
    <name type="scientific">Lasiosphaeris hirsuta</name>
    <dbReference type="NCBI Taxonomy" id="260670"/>
    <lineage>
        <taxon>Eukaryota</taxon>
        <taxon>Fungi</taxon>
        <taxon>Dikarya</taxon>
        <taxon>Ascomycota</taxon>
        <taxon>Pezizomycotina</taxon>
        <taxon>Sordariomycetes</taxon>
        <taxon>Sordariomycetidae</taxon>
        <taxon>Sordariales</taxon>
        <taxon>Lasiosphaeriaceae</taxon>
        <taxon>Lasiosphaeris</taxon>
    </lineage>
</organism>
<proteinExistence type="predicted"/>
<reference evidence="1" key="1">
    <citation type="submission" date="2023-06" db="EMBL/GenBank/DDBJ databases">
        <title>Genome-scale phylogeny and comparative genomics of the fungal order Sordariales.</title>
        <authorList>
            <consortium name="Lawrence Berkeley National Laboratory"/>
            <person name="Hensen N."/>
            <person name="Bonometti L."/>
            <person name="Westerberg I."/>
            <person name="Brannstrom I.O."/>
            <person name="Guillou S."/>
            <person name="Cros-Aarteil S."/>
            <person name="Calhoun S."/>
            <person name="Haridas S."/>
            <person name="Kuo A."/>
            <person name="Mondo S."/>
            <person name="Pangilinan J."/>
            <person name="Riley R."/>
            <person name="Labutti K."/>
            <person name="Andreopoulos B."/>
            <person name="Lipzen A."/>
            <person name="Chen C."/>
            <person name="Yanf M."/>
            <person name="Daum C."/>
            <person name="Ng V."/>
            <person name="Clum A."/>
            <person name="Steindorff A."/>
            <person name="Ohm R."/>
            <person name="Martin F."/>
            <person name="Silar P."/>
            <person name="Natvig D."/>
            <person name="Lalanne C."/>
            <person name="Gautier V."/>
            <person name="Ament-Velasquez S.L."/>
            <person name="Kruys A."/>
            <person name="Hutchinson M.I."/>
            <person name="Powell A.J."/>
            <person name="Barry K."/>
            <person name="Miller A.N."/>
            <person name="Grigoriev I.V."/>
            <person name="Debuchy R."/>
            <person name="Gladieux P."/>
            <person name="Thoren M.H."/>
            <person name="Johannesson H."/>
        </authorList>
    </citation>
    <scope>NUCLEOTIDE SEQUENCE</scope>
    <source>
        <strain evidence="1">SMH4607-1</strain>
    </source>
</reference>
<dbReference type="Proteomes" id="UP001172102">
    <property type="component" value="Unassembled WGS sequence"/>
</dbReference>
<dbReference type="AlphaFoldDB" id="A0AA40B112"/>
<sequence length="84" mass="9348">MCGLGNAGWMLNFLVPSLVFTPRSGRICVFLIMSTAGDPQIFAASQQVCLIVAIFLSRSVASWRQRAKTQLPPFLPMLHRRKAK</sequence>